<dbReference type="SUPFAM" id="SSF141523">
    <property type="entry name" value="L,D-transpeptidase catalytic domain-like"/>
    <property type="match status" value="1"/>
</dbReference>
<sequence length="213" mass="22900">MPDPTTAPPAPADCQGGERQREVESALAKIDEYEAVTVDGVQTAADCALIKKFQSRYGISPAKGMAGPTTANVARRIATSMSAEEQAKCSVSGPALTICVDLTQQTAWAVRDGAVVWGPTVVRTGMAGGYQTPNGTYRIFGRNKREWSVPYKVWLPYWQAFNGGIGFHETTTYLHDSFGSHGCVNLLHSDAVSLWNLSTVGTTVKVFGRRPGT</sequence>
<dbReference type="GO" id="GO:0005576">
    <property type="term" value="C:extracellular region"/>
    <property type="evidence" value="ECO:0007669"/>
    <property type="project" value="TreeGrafter"/>
</dbReference>
<comment type="caution">
    <text evidence="8">The sequence shown here is derived from an EMBL/GenBank/DDBJ whole genome shotgun (WGS) entry which is preliminary data.</text>
</comment>
<evidence type="ECO:0000256" key="3">
    <source>
        <dbReference type="ARBA" id="ARBA00022960"/>
    </source>
</evidence>
<proteinExistence type="predicted"/>
<dbReference type="GO" id="GO:0008360">
    <property type="term" value="P:regulation of cell shape"/>
    <property type="evidence" value="ECO:0007669"/>
    <property type="project" value="UniProtKB-UniRule"/>
</dbReference>
<accession>A0A8J3TG84</accession>
<keyword evidence="9" id="KW-1185">Reference proteome</keyword>
<dbReference type="InterPro" id="IPR005490">
    <property type="entry name" value="LD_TPept_cat_dom"/>
</dbReference>
<organism evidence="8 9">
    <name type="scientific">Planosporangium mesophilum</name>
    <dbReference type="NCBI Taxonomy" id="689768"/>
    <lineage>
        <taxon>Bacteria</taxon>
        <taxon>Bacillati</taxon>
        <taxon>Actinomycetota</taxon>
        <taxon>Actinomycetes</taxon>
        <taxon>Micromonosporales</taxon>
        <taxon>Micromonosporaceae</taxon>
        <taxon>Planosporangium</taxon>
    </lineage>
</organism>
<evidence type="ECO:0000256" key="2">
    <source>
        <dbReference type="ARBA" id="ARBA00022679"/>
    </source>
</evidence>
<keyword evidence="3 6" id="KW-0133">Cell shape</keyword>
<dbReference type="GO" id="GO:0071555">
    <property type="term" value="P:cell wall organization"/>
    <property type="evidence" value="ECO:0007669"/>
    <property type="project" value="UniProtKB-UniRule"/>
</dbReference>
<dbReference type="PANTHER" id="PTHR30582">
    <property type="entry name" value="L,D-TRANSPEPTIDASE"/>
    <property type="match status" value="1"/>
</dbReference>
<feature type="domain" description="L,D-TPase catalytic" evidence="7">
    <location>
        <begin position="96"/>
        <end position="207"/>
    </location>
</feature>
<dbReference type="PROSITE" id="PS52029">
    <property type="entry name" value="LD_TPASE"/>
    <property type="match status" value="1"/>
</dbReference>
<keyword evidence="4 6" id="KW-0573">Peptidoglycan synthesis</keyword>
<dbReference type="Proteomes" id="UP000599074">
    <property type="component" value="Unassembled WGS sequence"/>
</dbReference>
<dbReference type="AlphaFoldDB" id="A0A8J3TG84"/>
<dbReference type="UniPathway" id="UPA00219"/>
<gene>
    <name evidence="8" type="ORF">Pme01_45530</name>
</gene>
<keyword evidence="5 6" id="KW-0961">Cell wall biogenesis/degradation</keyword>
<reference evidence="8" key="1">
    <citation type="submission" date="2021-01" db="EMBL/GenBank/DDBJ databases">
        <title>Whole genome shotgun sequence of Planosporangium mesophilum NBRC 109066.</title>
        <authorList>
            <person name="Komaki H."/>
            <person name="Tamura T."/>
        </authorList>
    </citation>
    <scope>NUCLEOTIDE SEQUENCE</scope>
    <source>
        <strain evidence="8">NBRC 109066</strain>
    </source>
</reference>
<keyword evidence="2" id="KW-0808">Transferase</keyword>
<feature type="active site" description="Proton donor/acceptor" evidence="6">
    <location>
        <position position="168"/>
    </location>
</feature>
<dbReference type="PANTHER" id="PTHR30582:SF2">
    <property type="entry name" value="L,D-TRANSPEPTIDASE YCIB-RELATED"/>
    <property type="match status" value="1"/>
</dbReference>
<evidence type="ECO:0000256" key="6">
    <source>
        <dbReference type="PROSITE-ProRule" id="PRU01373"/>
    </source>
</evidence>
<dbReference type="GO" id="GO:0018104">
    <property type="term" value="P:peptidoglycan-protein cross-linking"/>
    <property type="evidence" value="ECO:0007669"/>
    <property type="project" value="TreeGrafter"/>
</dbReference>
<name>A0A8J3TG84_9ACTN</name>
<comment type="pathway">
    <text evidence="1 6">Cell wall biogenesis; peptidoglycan biosynthesis.</text>
</comment>
<dbReference type="GO" id="GO:0016740">
    <property type="term" value="F:transferase activity"/>
    <property type="evidence" value="ECO:0007669"/>
    <property type="project" value="UniProtKB-KW"/>
</dbReference>
<protein>
    <submittedName>
        <fullName evidence="8">Murein L,D-transpeptidase</fullName>
    </submittedName>
</protein>
<evidence type="ECO:0000256" key="1">
    <source>
        <dbReference type="ARBA" id="ARBA00004752"/>
    </source>
</evidence>
<dbReference type="GO" id="GO:0071972">
    <property type="term" value="F:peptidoglycan L,D-transpeptidase activity"/>
    <property type="evidence" value="ECO:0007669"/>
    <property type="project" value="TreeGrafter"/>
</dbReference>
<evidence type="ECO:0000256" key="4">
    <source>
        <dbReference type="ARBA" id="ARBA00022984"/>
    </source>
</evidence>
<evidence type="ECO:0000259" key="7">
    <source>
        <dbReference type="PROSITE" id="PS52029"/>
    </source>
</evidence>
<dbReference type="EMBL" id="BOON01000044">
    <property type="protein sequence ID" value="GII24956.1"/>
    <property type="molecule type" value="Genomic_DNA"/>
</dbReference>
<dbReference type="InterPro" id="IPR038063">
    <property type="entry name" value="Transpep_catalytic_dom"/>
</dbReference>
<evidence type="ECO:0000313" key="9">
    <source>
        <dbReference type="Proteomes" id="UP000599074"/>
    </source>
</evidence>
<evidence type="ECO:0000256" key="5">
    <source>
        <dbReference type="ARBA" id="ARBA00023316"/>
    </source>
</evidence>
<dbReference type="Gene3D" id="2.40.440.10">
    <property type="entry name" value="L,D-transpeptidase catalytic domain-like"/>
    <property type="match status" value="1"/>
</dbReference>
<evidence type="ECO:0000313" key="8">
    <source>
        <dbReference type="EMBL" id="GII24956.1"/>
    </source>
</evidence>
<dbReference type="Pfam" id="PF03734">
    <property type="entry name" value="YkuD"/>
    <property type="match status" value="1"/>
</dbReference>
<dbReference type="CDD" id="cd16913">
    <property type="entry name" value="YkuD_like"/>
    <property type="match status" value="1"/>
</dbReference>
<feature type="active site" description="Nucleophile" evidence="6">
    <location>
        <position position="183"/>
    </location>
</feature>
<dbReference type="InterPro" id="IPR050979">
    <property type="entry name" value="LD-transpeptidase"/>
</dbReference>